<keyword evidence="4" id="KW-1185">Reference proteome</keyword>
<dbReference type="PANTHER" id="PTHR45749">
    <property type="match status" value="1"/>
</dbReference>
<feature type="compositionally biased region" description="Basic and acidic residues" evidence="1">
    <location>
        <begin position="1"/>
        <end position="22"/>
    </location>
</feature>
<dbReference type="PANTHER" id="PTHR45749:SF28">
    <property type="entry name" value="ZINC FINGER MYM-TYPE PROTEIN 1-LIKE-RELATED"/>
    <property type="match status" value="1"/>
</dbReference>
<feature type="domain" description="DUF4371" evidence="2">
    <location>
        <begin position="43"/>
        <end position="162"/>
    </location>
</feature>
<evidence type="ECO:0000259" key="2">
    <source>
        <dbReference type="Pfam" id="PF14291"/>
    </source>
</evidence>
<evidence type="ECO:0000313" key="3">
    <source>
        <dbReference type="EMBL" id="KAJ4430678.1"/>
    </source>
</evidence>
<dbReference type="EMBL" id="JAJSOF020000031">
    <property type="protein sequence ID" value="KAJ4430678.1"/>
    <property type="molecule type" value="Genomic_DNA"/>
</dbReference>
<evidence type="ECO:0000256" key="1">
    <source>
        <dbReference type="SAM" id="MobiDB-lite"/>
    </source>
</evidence>
<gene>
    <name evidence="3" type="ORF">ANN_19269</name>
</gene>
<name>A0ABQ8S9E5_PERAM</name>
<dbReference type="InterPro" id="IPR025398">
    <property type="entry name" value="DUF4371"/>
</dbReference>
<evidence type="ECO:0000313" key="4">
    <source>
        <dbReference type="Proteomes" id="UP001148838"/>
    </source>
</evidence>
<accession>A0ABQ8S9E5</accession>
<sequence length="172" mass="19407">MRKEATLSYREKPTTLSKEEISTRSGNLQTSQNSCNQHFEAIPRRVPKQELAFRGHVESSKSLNKGNYFELLNLIAEYDERFANNLSTATTFARTSNKIQNGLINSVADVMLDEIGRAISNTPFVAKLLDETTDISNKSQLSTMLRYVTKSGKIEERFLDVSERPRGSLSLL</sequence>
<proteinExistence type="predicted"/>
<reference evidence="3 4" key="1">
    <citation type="journal article" date="2022" name="Allergy">
        <title>Genome assembly and annotation of Periplaneta americana reveal a comprehensive cockroach allergen profile.</title>
        <authorList>
            <person name="Wang L."/>
            <person name="Xiong Q."/>
            <person name="Saelim N."/>
            <person name="Wang L."/>
            <person name="Nong W."/>
            <person name="Wan A.T."/>
            <person name="Shi M."/>
            <person name="Liu X."/>
            <person name="Cao Q."/>
            <person name="Hui J.H.L."/>
            <person name="Sookrung N."/>
            <person name="Leung T.F."/>
            <person name="Tungtrongchitr A."/>
            <person name="Tsui S.K.W."/>
        </authorList>
    </citation>
    <scope>NUCLEOTIDE SEQUENCE [LARGE SCALE GENOMIC DNA]</scope>
    <source>
        <strain evidence="3">PWHHKU_190912</strain>
    </source>
</reference>
<feature type="compositionally biased region" description="Polar residues" evidence="1">
    <location>
        <begin position="23"/>
        <end position="32"/>
    </location>
</feature>
<protein>
    <recommendedName>
        <fullName evidence="2">DUF4371 domain-containing protein</fullName>
    </recommendedName>
</protein>
<organism evidence="3 4">
    <name type="scientific">Periplaneta americana</name>
    <name type="common">American cockroach</name>
    <name type="synonym">Blatta americana</name>
    <dbReference type="NCBI Taxonomy" id="6978"/>
    <lineage>
        <taxon>Eukaryota</taxon>
        <taxon>Metazoa</taxon>
        <taxon>Ecdysozoa</taxon>
        <taxon>Arthropoda</taxon>
        <taxon>Hexapoda</taxon>
        <taxon>Insecta</taxon>
        <taxon>Pterygota</taxon>
        <taxon>Neoptera</taxon>
        <taxon>Polyneoptera</taxon>
        <taxon>Dictyoptera</taxon>
        <taxon>Blattodea</taxon>
        <taxon>Blattoidea</taxon>
        <taxon>Blattidae</taxon>
        <taxon>Blattinae</taxon>
        <taxon>Periplaneta</taxon>
    </lineage>
</organism>
<comment type="caution">
    <text evidence="3">The sequence shown here is derived from an EMBL/GenBank/DDBJ whole genome shotgun (WGS) entry which is preliminary data.</text>
</comment>
<dbReference type="Proteomes" id="UP001148838">
    <property type="component" value="Unassembled WGS sequence"/>
</dbReference>
<feature type="region of interest" description="Disordered" evidence="1">
    <location>
        <begin position="1"/>
        <end position="32"/>
    </location>
</feature>
<dbReference type="Pfam" id="PF14291">
    <property type="entry name" value="DUF4371"/>
    <property type="match status" value="1"/>
</dbReference>